<dbReference type="AlphaFoldDB" id="A0A8J5MEC1"/>
<dbReference type="Proteomes" id="UP000709295">
    <property type="component" value="Unassembled WGS sequence"/>
</dbReference>
<organism evidence="1 2">
    <name type="scientific">Phytophthora aleatoria</name>
    <dbReference type="NCBI Taxonomy" id="2496075"/>
    <lineage>
        <taxon>Eukaryota</taxon>
        <taxon>Sar</taxon>
        <taxon>Stramenopiles</taxon>
        <taxon>Oomycota</taxon>
        <taxon>Peronosporomycetes</taxon>
        <taxon>Peronosporales</taxon>
        <taxon>Peronosporaceae</taxon>
        <taxon>Phytophthora</taxon>
    </lineage>
</organism>
<reference evidence="1" key="1">
    <citation type="submission" date="2021-01" db="EMBL/GenBank/DDBJ databases">
        <title>Phytophthora aleatoria, a newly-described species from Pinus radiata is distinct from Phytophthora cactorum isolates based on comparative genomics.</title>
        <authorList>
            <person name="Mcdougal R."/>
            <person name="Panda P."/>
            <person name="Williams N."/>
            <person name="Studholme D.J."/>
        </authorList>
    </citation>
    <scope>NUCLEOTIDE SEQUENCE</scope>
    <source>
        <strain evidence="1">NZFS 4037</strain>
    </source>
</reference>
<dbReference type="EMBL" id="JAENGY010000975">
    <property type="protein sequence ID" value="KAG6954085.1"/>
    <property type="molecule type" value="Genomic_DNA"/>
</dbReference>
<gene>
    <name evidence="1" type="ORF">JG688_00012527</name>
</gene>
<keyword evidence="2" id="KW-1185">Reference proteome</keyword>
<evidence type="ECO:0000313" key="2">
    <source>
        <dbReference type="Proteomes" id="UP000709295"/>
    </source>
</evidence>
<proteinExistence type="predicted"/>
<evidence type="ECO:0000313" key="1">
    <source>
        <dbReference type="EMBL" id="KAG6954085.1"/>
    </source>
</evidence>
<accession>A0A8J5MEC1</accession>
<comment type="caution">
    <text evidence="1">The sequence shown here is derived from an EMBL/GenBank/DDBJ whole genome shotgun (WGS) entry which is preliminary data.</text>
</comment>
<protein>
    <submittedName>
        <fullName evidence="1">Uncharacterized protein</fullName>
    </submittedName>
</protein>
<name>A0A8J5MEC1_9STRA</name>
<sequence>MQLIVQHTKPNRIRHDILDRYEPERGSVSTLTQVQKFISNDKRTKLNETDLVEDMQNLASCFKFYEDMPDGASFSFDLTLGRMERLFLEMDPMRILSSLEFQPLS</sequence>